<dbReference type="GO" id="GO:0009252">
    <property type="term" value="P:peptidoglycan biosynthetic process"/>
    <property type="evidence" value="ECO:0007669"/>
    <property type="project" value="UniProtKB-KW"/>
</dbReference>
<sequence>MPLSESSKRTRSFRFRLGVAAILMLLAILALVLRIVDLQVLHYSRFRELAYDNHVALVPLSPPRGLILADHGEVLAENLPTYALEITPDQVPHLQQCLEYLQELLDLSPEDLQQFAARRAGKPSFDPIVLKADLNPTQIAAVSVRALELPGVRIVAMLHRHYPYDALFSHVVGYVGPLTATDFKHFHASQYVGRNYIGKNGLERYYERQLRGSMGYEIKDINARGLPVGTLRQIAAHPGSNLITHLRLRVQEAGAKALHAKDYRGAVIAMNPQNGSILAMVTSPSFNANWFVDGISNAHWQSLLHNPGRPLMNRADNGLYPPGSCAKPFYTIQAIQEGVISPDFHTYCPGNYQLGGHTYWDWNRGGFGDTGITKALAWSVDVFYYKLAVKMGITMQDQTLWRFGFGRRTPIDLPGGASGLVPTPAWKRAHLHAPWYTGDSVILGIGQGYLLETPLQLVRAVAALANGGYLVQPQVAKAFIDPQTGKTIPIPNAAPVNLHISAEAMHAVHLGMEACVNTGTCHTVSIPGISIAGKTGTAQVPMGYKNGRTIYNNDSLFIGWAPLDHPKIAVAVVVENGGYNAWQALPVARAVIKAYLQPDQNPSPATSQNAAAATAAPRPAKTPAKLAQNASAHYDAPLSLGEKGSVNPRPAQSTIQ</sequence>
<evidence type="ECO:0000256" key="14">
    <source>
        <dbReference type="SAM" id="MobiDB-lite"/>
    </source>
</evidence>
<keyword evidence="4" id="KW-0997">Cell inner membrane</keyword>
<keyword evidence="5" id="KW-0121">Carboxypeptidase</keyword>
<dbReference type="SUPFAM" id="SSF56601">
    <property type="entry name" value="beta-lactamase/transpeptidase-like"/>
    <property type="match status" value="1"/>
</dbReference>
<dbReference type="GO" id="GO:0005886">
    <property type="term" value="C:plasma membrane"/>
    <property type="evidence" value="ECO:0007669"/>
    <property type="project" value="UniProtKB-SubCell"/>
</dbReference>
<protein>
    <submittedName>
        <fullName evidence="17">Penicillin-binding protein 2</fullName>
    </submittedName>
</protein>
<dbReference type="GO" id="GO:0071972">
    <property type="term" value="F:peptidoglycan L,D-transpeptidase activity"/>
    <property type="evidence" value="ECO:0007669"/>
    <property type="project" value="TreeGrafter"/>
</dbReference>
<evidence type="ECO:0000256" key="4">
    <source>
        <dbReference type="ARBA" id="ARBA00022519"/>
    </source>
</evidence>
<evidence type="ECO:0000256" key="13">
    <source>
        <dbReference type="ARBA" id="ARBA00023316"/>
    </source>
</evidence>
<dbReference type="GO" id="GO:0009002">
    <property type="term" value="F:serine-type D-Ala-D-Ala carboxypeptidase activity"/>
    <property type="evidence" value="ECO:0007669"/>
    <property type="project" value="InterPro"/>
</dbReference>
<feature type="domain" description="Penicillin-binding protein transpeptidase" evidence="15">
    <location>
        <begin position="265"/>
        <end position="592"/>
    </location>
</feature>
<dbReference type="Gene3D" id="3.40.710.10">
    <property type="entry name" value="DD-peptidase/beta-lactamase superfamily"/>
    <property type="match status" value="1"/>
</dbReference>
<evidence type="ECO:0000256" key="10">
    <source>
        <dbReference type="ARBA" id="ARBA00022984"/>
    </source>
</evidence>
<dbReference type="Pfam" id="PF03717">
    <property type="entry name" value="PBP_dimer"/>
    <property type="match status" value="1"/>
</dbReference>
<evidence type="ECO:0000259" key="16">
    <source>
        <dbReference type="Pfam" id="PF03717"/>
    </source>
</evidence>
<evidence type="ECO:0000256" key="6">
    <source>
        <dbReference type="ARBA" id="ARBA00022670"/>
    </source>
</evidence>
<dbReference type="NCBIfam" id="TIGR03423">
    <property type="entry name" value="pbp2_mrdA"/>
    <property type="match status" value="1"/>
</dbReference>
<evidence type="ECO:0000256" key="3">
    <source>
        <dbReference type="ARBA" id="ARBA00022475"/>
    </source>
</evidence>
<dbReference type="InterPro" id="IPR050515">
    <property type="entry name" value="Beta-lactam/transpept"/>
</dbReference>
<dbReference type="InterPro" id="IPR005311">
    <property type="entry name" value="PBP_dimer"/>
</dbReference>
<evidence type="ECO:0000256" key="7">
    <source>
        <dbReference type="ARBA" id="ARBA00022692"/>
    </source>
</evidence>
<feature type="domain" description="Penicillin-binding protein dimerisation" evidence="16">
    <location>
        <begin position="60"/>
        <end position="230"/>
    </location>
</feature>
<keyword evidence="7" id="KW-0812">Transmembrane</keyword>
<keyword evidence="10" id="KW-0573">Peptidoglycan synthesis</keyword>
<keyword evidence="12" id="KW-0472">Membrane</keyword>
<keyword evidence="8" id="KW-0378">Hydrolase</keyword>
<keyword evidence="13" id="KW-0961">Cell wall biogenesis/degradation</keyword>
<keyword evidence="11" id="KW-1133">Transmembrane helix</keyword>
<keyword evidence="6" id="KW-0645">Protease</keyword>
<dbReference type="FunCoup" id="A0A2I1DP72">
    <property type="interactions" value="322"/>
</dbReference>
<dbReference type="Gene3D" id="3.30.1390.30">
    <property type="entry name" value="Penicillin-binding protein 2a, domain 3"/>
    <property type="match status" value="1"/>
</dbReference>
<reference evidence="17 18" key="1">
    <citation type="submission" date="2017-03" db="EMBL/GenBank/DDBJ databases">
        <title>Draft genime sequence of the acidophilic sulfur-oxidizing bacterium Acidithiobacillus sp. SH, isolated from seawater.</title>
        <authorList>
            <person name="Sharmin S."/>
            <person name="Tokuhisa M."/>
            <person name="Kanao T."/>
            <person name="Kamimura K."/>
        </authorList>
    </citation>
    <scope>NUCLEOTIDE SEQUENCE [LARGE SCALE GENOMIC DNA]</scope>
    <source>
        <strain evidence="17 18">SH</strain>
    </source>
</reference>
<comment type="caution">
    <text evidence="17">The sequence shown here is derived from an EMBL/GenBank/DDBJ whole genome shotgun (WGS) entry which is preliminary data.</text>
</comment>
<dbReference type="SUPFAM" id="SSF56519">
    <property type="entry name" value="Penicillin binding protein dimerisation domain"/>
    <property type="match status" value="1"/>
</dbReference>
<comment type="subcellular location">
    <subcellularLocation>
        <location evidence="2">Cell membrane</location>
    </subcellularLocation>
    <subcellularLocation>
        <location evidence="1">Membrane</location>
        <topology evidence="1">Single-pass membrane protein</topology>
    </subcellularLocation>
</comment>
<dbReference type="InterPro" id="IPR012338">
    <property type="entry name" value="Beta-lactam/transpept-like"/>
</dbReference>
<dbReference type="EMBL" id="MXAV01000008">
    <property type="protein sequence ID" value="PKY11662.1"/>
    <property type="molecule type" value="Genomic_DNA"/>
</dbReference>
<dbReference type="GO" id="GO:0006508">
    <property type="term" value="P:proteolysis"/>
    <property type="evidence" value="ECO:0007669"/>
    <property type="project" value="UniProtKB-KW"/>
</dbReference>
<dbReference type="Gene3D" id="3.90.1310.10">
    <property type="entry name" value="Penicillin-binding protein 2a (Domain 2)"/>
    <property type="match status" value="1"/>
</dbReference>
<keyword evidence="18" id="KW-1185">Reference proteome</keyword>
<evidence type="ECO:0000313" key="17">
    <source>
        <dbReference type="EMBL" id="PKY11662.1"/>
    </source>
</evidence>
<keyword evidence="9" id="KW-0133">Cell shape</keyword>
<dbReference type="GO" id="GO:0008658">
    <property type="term" value="F:penicillin binding"/>
    <property type="evidence" value="ECO:0007669"/>
    <property type="project" value="InterPro"/>
</dbReference>
<dbReference type="AlphaFoldDB" id="A0A2I1DP72"/>
<dbReference type="PANTHER" id="PTHR30627:SF2">
    <property type="entry name" value="PEPTIDOGLYCAN D,D-TRANSPEPTIDASE MRDA"/>
    <property type="match status" value="1"/>
</dbReference>
<accession>A0A2I1DP72</accession>
<feature type="compositionally biased region" description="Low complexity" evidence="14">
    <location>
        <begin position="602"/>
        <end position="627"/>
    </location>
</feature>
<evidence type="ECO:0000256" key="9">
    <source>
        <dbReference type="ARBA" id="ARBA00022960"/>
    </source>
</evidence>
<evidence type="ECO:0000256" key="12">
    <source>
        <dbReference type="ARBA" id="ARBA00023136"/>
    </source>
</evidence>
<dbReference type="InterPro" id="IPR001460">
    <property type="entry name" value="PCN-bd_Tpept"/>
</dbReference>
<organism evidence="17 18">
    <name type="scientific">Acidithiobacillus marinus</name>
    <dbReference type="NCBI Taxonomy" id="187490"/>
    <lineage>
        <taxon>Bacteria</taxon>
        <taxon>Pseudomonadati</taxon>
        <taxon>Pseudomonadota</taxon>
        <taxon>Acidithiobacillia</taxon>
        <taxon>Acidithiobacillales</taxon>
        <taxon>Acidithiobacillaceae</taxon>
        <taxon>Acidithiobacillus</taxon>
    </lineage>
</organism>
<evidence type="ECO:0000256" key="11">
    <source>
        <dbReference type="ARBA" id="ARBA00022989"/>
    </source>
</evidence>
<evidence type="ECO:0000256" key="2">
    <source>
        <dbReference type="ARBA" id="ARBA00004236"/>
    </source>
</evidence>
<dbReference type="InterPro" id="IPR036138">
    <property type="entry name" value="PBP_dimer_sf"/>
</dbReference>
<evidence type="ECO:0000256" key="5">
    <source>
        <dbReference type="ARBA" id="ARBA00022645"/>
    </source>
</evidence>
<dbReference type="Pfam" id="PF00905">
    <property type="entry name" value="Transpeptidase"/>
    <property type="match status" value="1"/>
</dbReference>
<dbReference type="GO" id="GO:0071555">
    <property type="term" value="P:cell wall organization"/>
    <property type="evidence" value="ECO:0007669"/>
    <property type="project" value="UniProtKB-KW"/>
</dbReference>
<dbReference type="OrthoDB" id="5293884at2"/>
<proteinExistence type="predicted"/>
<evidence type="ECO:0000256" key="8">
    <source>
        <dbReference type="ARBA" id="ARBA00022801"/>
    </source>
</evidence>
<evidence type="ECO:0000259" key="15">
    <source>
        <dbReference type="Pfam" id="PF00905"/>
    </source>
</evidence>
<evidence type="ECO:0000256" key="1">
    <source>
        <dbReference type="ARBA" id="ARBA00004167"/>
    </source>
</evidence>
<keyword evidence="3" id="KW-1003">Cell membrane</keyword>
<dbReference type="PANTHER" id="PTHR30627">
    <property type="entry name" value="PEPTIDOGLYCAN D,D-TRANSPEPTIDASE"/>
    <property type="match status" value="1"/>
</dbReference>
<name>A0A2I1DP72_9PROT</name>
<evidence type="ECO:0000313" key="18">
    <source>
        <dbReference type="Proteomes" id="UP000234329"/>
    </source>
</evidence>
<dbReference type="RefSeq" id="WP_101536969.1">
    <property type="nucleotide sequence ID" value="NZ_MXAV01000008.1"/>
</dbReference>
<dbReference type="InterPro" id="IPR017790">
    <property type="entry name" value="Penicillin-binding_protein_2"/>
</dbReference>
<feature type="region of interest" description="Disordered" evidence="14">
    <location>
        <begin position="600"/>
        <end position="656"/>
    </location>
</feature>
<gene>
    <name evidence="17" type="ORF">B1757_03305</name>
</gene>
<dbReference type="InParanoid" id="A0A2I1DP72"/>
<dbReference type="GO" id="GO:0008360">
    <property type="term" value="P:regulation of cell shape"/>
    <property type="evidence" value="ECO:0007669"/>
    <property type="project" value="UniProtKB-KW"/>
</dbReference>
<dbReference type="Proteomes" id="UP000234329">
    <property type="component" value="Unassembled WGS sequence"/>
</dbReference>